<comment type="caution">
    <text evidence="9">The sequence shown here is derived from an EMBL/GenBank/DDBJ whole genome shotgun (WGS) entry which is preliminary data.</text>
</comment>
<dbReference type="RefSeq" id="WP_345412957.1">
    <property type="nucleotide sequence ID" value="NZ_BAABGT010000013.1"/>
</dbReference>
<reference evidence="10" key="1">
    <citation type="journal article" date="2019" name="Int. J. Syst. Evol. Microbiol.">
        <title>The Global Catalogue of Microorganisms (GCM) 10K type strain sequencing project: providing services to taxonomists for standard genome sequencing and annotation.</title>
        <authorList>
            <consortium name="The Broad Institute Genomics Platform"/>
            <consortium name="The Broad Institute Genome Sequencing Center for Infectious Disease"/>
            <person name="Wu L."/>
            <person name="Ma J."/>
        </authorList>
    </citation>
    <scope>NUCLEOTIDE SEQUENCE [LARGE SCALE GENOMIC DNA]</scope>
    <source>
        <strain evidence="10">JCM 17906</strain>
    </source>
</reference>
<protein>
    <submittedName>
        <fullName evidence="9">Nucleotidyltransferase family protein</fullName>
    </submittedName>
</protein>
<dbReference type="Proteomes" id="UP001501598">
    <property type="component" value="Unassembled WGS sequence"/>
</dbReference>
<dbReference type="InterPro" id="IPR043519">
    <property type="entry name" value="NT_sf"/>
</dbReference>
<gene>
    <name evidence="9" type="ORF">GCM10023175_08890</name>
</gene>
<keyword evidence="4" id="KW-0479">Metal-binding</keyword>
<evidence type="ECO:0000256" key="5">
    <source>
        <dbReference type="ARBA" id="ARBA00022741"/>
    </source>
</evidence>
<evidence type="ECO:0000313" key="9">
    <source>
        <dbReference type="EMBL" id="GAA4538638.1"/>
    </source>
</evidence>
<keyword evidence="5" id="KW-0547">Nucleotide-binding</keyword>
<sequence length="100" mass="10818">MLIVAGRAVDPEGLATICHAYGIEHLELFGSAATGNAGPTSDIDLLYTLHPGQMLGWEIDDLADELAELFGRPVDLVSRRALHSRLRDHVLAEARPLYAA</sequence>
<evidence type="ECO:0000256" key="7">
    <source>
        <dbReference type="ARBA" id="ARBA00022842"/>
    </source>
</evidence>
<evidence type="ECO:0000256" key="4">
    <source>
        <dbReference type="ARBA" id="ARBA00022723"/>
    </source>
</evidence>
<accession>A0ABP8RHD7</accession>
<keyword evidence="3" id="KW-0548">Nucleotidyltransferase</keyword>
<dbReference type="SUPFAM" id="SSF81301">
    <property type="entry name" value="Nucleotidyltransferase"/>
    <property type="match status" value="1"/>
</dbReference>
<dbReference type="CDD" id="cd05403">
    <property type="entry name" value="NT_KNTase_like"/>
    <property type="match status" value="1"/>
</dbReference>
<evidence type="ECO:0000256" key="2">
    <source>
        <dbReference type="ARBA" id="ARBA00022679"/>
    </source>
</evidence>
<evidence type="ECO:0000256" key="6">
    <source>
        <dbReference type="ARBA" id="ARBA00022840"/>
    </source>
</evidence>
<dbReference type="InterPro" id="IPR041633">
    <property type="entry name" value="Polbeta"/>
</dbReference>
<dbReference type="EMBL" id="BAABGT010000013">
    <property type="protein sequence ID" value="GAA4538638.1"/>
    <property type="molecule type" value="Genomic_DNA"/>
</dbReference>
<proteinExistence type="predicted"/>
<evidence type="ECO:0000259" key="8">
    <source>
        <dbReference type="Pfam" id="PF18765"/>
    </source>
</evidence>
<comment type="cofactor">
    <cofactor evidence="1">
        <name>Mg(2+)</name>
        <dbReference type="ChEBI" id="CHEBI:18420"/>
    </cofactor>
</comment>
<keyword evidence="7" id="KW-0460">Magnesium</keyword>
<keyword evidence="2" id="KW-0808">Transferase</keyword>
<name>A0ABP8RHD7_9PSEU</name>
<dbReference type="InterPro" id="IPR052038">
    <property type="entry name" value="Type-VII_TA_antitoxin"/>
</dbReference>
<feature type="domain" description="Polymerase beta nucleotidyltransferase" evidence="8">
    <location>
        <begin position="16"/>
        <end position="98"/>
    </location>
</feature>
<dbReference type="Gene3D" id="3.30.460.10">
    <property type="entry name" value="Beta Polymerase, domain 2"/>
    <property type="match status" value="1"/>
</dbReference>
<evidence type="ECO:0000256" key="3">
    <source>
        <dbReference type="ARBA" id="ARBA00022695"/>
    </source>
</evidence>
<organism evidence="9 10">
    <name type="scientific">Pseudonocardia xishanensis</name>
    <dbReference type="NCBI Taxonomy" id="630995"/>
    <lineage>
        <taxon>Bacteria</taxon>
        <taxon>Bacillati</taxon>
        <taxon>Actinomycetota</taxon>
        <taxon>Actinomycetes</taxon>
        <taxon>Pseudonocardiales</taxon>
        <taxon>Pseudonocardiaceae</taxon>
        <taxon>Pseudonocardia</taxon>
    </lineage>
</organism>
<dbReference type="Pfam" id="PF18765">
    <property type="entry name" value="Polbeta"/>
    <property type="match status" value="1"/>
</dbReference>
<keyword evidence="10" id="KW-1185">Reference proteome</keyword>
<evidence type="ECO:0000313" key="10">
    <source>
        <dbReference type="Proteomes" id="UP001501598"/>
    </source>
</evidence>
<evidence type="ECO:0000256" key="1">
    <source>
        <dbReference type="ARBA" id="ARBA00001946"/>
    </source>
</evidence>
<dbReference type="PANTHER" id="PTHR33571">
    <property type="entry name" value="SSL8005 PROTEIN"/>
    <property type="match status" value="1"/>
</dbReference>
<dbReference type="PANTHER" id="PTHR33571:SF12">
    <property type="entry name" value="BSL3053 PROTEIN"/>
    <property type="match status" value="1"/>
</dbReference>
<keyword evidence="6" id="KW-0067">ATP-binding</keyword>